<dbReference type="Proteomes" id="UP000000304">
    <property type="component" value="Unassembled WGS sequence"/>
</dbReference>
<dbReference type="SUPFAM" id="SSF51161">
    <property type="entry name" value="Trimeric LpxA-like enzymes"/>
    <property type="match status" value="1"/>
</dbReference>
<dbReference type="InterPro" id="IPR056764">
    <property type="entry name" value="LbH_EIF2B3/5"/>
</dbReference>
<sequence length="175" mass="19743">MLSLFNDNFDFQTRDDFVRGLLINEELLDSRIYVALLPAAQYAHKVNNWPAYQLVSRDIINRWAYPFVPDIGLYKLQQEYVFHKDNIYKSPEAQVSKVALLQNVVIEAGSHVDSGSVIGDSVIGANCRIGKNCRLTNAFLMAGVTVMDNCRLEHCVVGEEAIINEDCDTARMEIV</sequence>
<evidence type="ECO:0000313" key="3">
    <source>
        <dbReference type="EMBL" id="EDX16420.1"/>
    </source>
</evidence>
<name>B4NTX3_DROSI</name>
<dbReference type="OrthoDB" id="424572at2759"/>
<keyword evidence="1" id="KW-0963">Cytoplasm</keyword>
<evidence type="ECO:0000313" key="4">
    <source>
        <dbReference type="Proteomes" id="UP000000304"/>
    </source>
</evidence>
<dbReference type="GO" id="GO:0005851">
    <property type="term" value="C:eukaryotic translation initiation factor 2B complex"/>
    <property type="evidence" value="ECO:0007669"/>
    <property type="project" value="TreeGrafter"/>
</dbReference>
<dbReference type="Gene3D" id="2.160.10.10">
    <property type="entry name" value="Hexapeptide repeat proteins"/>
    <property type="match status" value="1"/>
</dbReference>
<dbReference type="GO" id="GO:0031369">
    <property type="term" value="F:translation initiation factor binding"/>
    <property type="evidence" value="ECO:0007669"/>
    <property type="project" value="TreeGrafter"/>
</dbReference>
<dbReference type="InterPro" id="IPR011004">
    <property type="entry name" value="Trimer_LpxA-like_sf"/>
</dbReference>
<dbReference type="AlphaFoldDB" id="B4NTX3"/>
<dbReference type="EMBL" id="CH983372">
    <property type="protein sequence ID" value="EDX16420.1"/>
    <property type="molecule type" value="Genomic_DNA"/>
</dbReference>
<evidence type="ECO:0000256" key="1">
    <source>
        <dbReference type="ARBA" id="ARBA00022490"/>
    </source>
</evidence>
<dbReference type="InterPro" id="IPR051956">
    <property type="entry name" value="eIF2B_epsilon"/>
</dbReference>
<keyword evidence="4" id="KW-1185">Reference proteome</keyword>
<evidence type="ECO:0000259" key="2">
    <source>
        <dbReference type="Pfam" id="PF25084"/>
    </source>
</evidence>
<protein>
    <submittedName>
        <fullName evidence="3">GD24621</fullName>
    </submittedName>
</protein>
<dbReference type="GO" id="GO:0003743">
    <property type="term" value="F:translation initiation factor activity"/>
    <property type="evidence" value="ECO:0007669"/>
    <property type="project" value="TreeGrafter"/>
</dbReference>
<dbReference type="GO" id="GO:0005085">
    <property type="term" value="F:guanyl-nucleotide exchange factor activity"/>
    <property type="evidence" value="ECO:0007669"/>
    <property type="project" value="EnsemblMetazoa"/>
</dbReference>
<dbReference type="PANTHER" id="PTHR45887">
    <property type="entry name" value="TRANSLATION INITIATION FACTOR EIF-2B SUBUNIT EPSILON"/>
    <property type="match status" value="1"/>
</dbReference>
<accession>B4NTX3</accession>
<dbReference type="STRING" id="7240.B4NTX3"/>
<dbReference type="PhylomeDB" id="B4NTX3"/>
<dbReference type="PANTHER" id="PTHR45887:SF1">
    <property type="entry name" value="TRANSLATION INITIATION FACTOR EIF-2B SUBUNIT EPSILON"/>
    <property type="match status" value="1"/>
</dbReference>
<reference evidence="3 4" key="1">
    <citation type="journal article" date="2007" name="Nature">
        <title>Evolution of genes and genomes on the Drosophila phylogeny.</title>
        <authorList>
            <consortium name="Drosophila 12 Genomes Consortium"/>
            <person name="Clark A.G."/>
            <person name="Eisen M.B."/>
            <person name="Smith D.R."/>
            <person name="Bergman C.M."/>
            <person name="Oliver B."/>
            <person name="Markow T.A."/>
            <person name="Kaufman T.C."/>
            <person name="Kellis M."/>
            <person name="Gelbart W."/>
            <person name="Iyer V.N."/>
            <person name="Pollard D.A."/>
            <person name="Sackton T.B."/>
            <person name="Larracuente A.M."/>
            <person name="Singh N.D."/>
            <person name="Abad J.P."/>
            <person name="Abt D.N."/>
            <person name="Adryan B."/>
            <person name="Aguade M."/>
            <person name="Akashi H."/>
            <person name="Anderson W.W."/>
            <person name="Aquadro C.F."/>
            <person name="Ardell D.H."/>
            <person name="Arguello R."/>
            <person name="Artieri C.G."/>
            <person name="Barbash D.A."/>
            <person name="Barker D."/>
            <person name="Barsanti P."/>
            <person name="Batterham P."/>
            <person name="Batzoglou S."/>
            <person name="Begun D."/>
            <person name="Bhutkar A."/>
            <person name="Blanco E."/>
            <person name="Bosak S.A."/>
            <person name="Bradley R.K."/>
            <person name="Brand A.D."/>
            <person name="Brent M.R."/>
            <person name="Brooks A.N."/>
            <person name="Brown R.H."/>
            <person name="Butlin R.K."/>
            <person name="Caggese C."/>
            <person name="Calvi B.R."/>
            <person name="Bernardo de Carvalho A."/>
            <person name="Caspi A."/>
            <person name="Castrezana S."/>
            <person name="Celniker S.E."/>
            <person name="Chang J.L."/>
            <person name="Chapple C."/>
            <person name="Chatterji S."/>
            <person name="Chinwalla A."/>
            <person name="Civetta A."/>
            <person name="Clifton S.W."/>
            <person name="Comeron J.M."/>
            <person name="Costello J.C."/>
            <person name="Coyne J.A."/>
            <person name="Daub J."/>
            <person name="David R.G."/>
            <person name="Delcher A.L."/>
            <person name="Delehaunty K."/>
            <person name="Do C.B."/>
            <person name="Ebling H."/>
            <person name="Edwards K."/>
            <person name="Eickbush T."/>
            <person name="Evans J.D."/>
            <person name="Filipski A."/>
            <person name="Findeiss S."/>
            <person name="Freyhult E."/>
            <person name="Fulton L."/>
            <person name="Fulton R."/>
            <person name="Garcia A.C."/>
            <person name="Gardiner A."/>
            <person name="Garfield D.A."/>
            <person name="Garvin B.E."/>
            <person name="Gibson G."/>
            <person name="Gilbert D."/>
            <person name="Gnerre S."/>
            <person name="Godfrey J."/>
            <person name="Good R."/>
            <person name="Gotea V."/>
            <person name="Gravely B."/>
            <person name="Greenberg A.J."/>
            <person name="Griffiths-Jones S."/>
            <person name="Gross S."/>
            <person name="Guigo R."/>
            <person name="Gustafson E.A."/>
            <person name="Haerty W."/>
            <person name="Hahn M.W."/>
            <person name="Halligan D.L."/>
            <person name="Halpern A.L."/>
            <person name="Halter G.M."/>
            <person name="Han M.V."/>
            <person name="Heger A."/>
            <person name="Hillier L."/>
            <person name="Hinrichs A.S."/>
            <person name="Holmes I."/>
            <person name="Hoskins R.A."/>
            <person name="Hubisz M.J."/>
            <person name="Hultmark D."/>
            <person name="Huntley M.A."/>
            <person name="Jaffe D.B."/>
            <person name="Jagadeeshan S."/>
            <person name="Jeck W.R."/>
            <person name="Johnson J."/>
            <person name="Jones C.D."/>
            <person name="Jordan W.C."/>
            <person name="Karpen G.H."/>
            <person name="Kataoka E."/>
            <person name="Keightley P.D."/>
            <person name="Kheradpour P."/>
            <person name="Kirkness E.F."/>
            <person name="Koerich L.B."/>
            <person name="Kristiansen K."/>
            <person name="Kudrna D."/>
            <person name="Kulathinal R.J."/>
            <person name="Kumar S."/>
            <person name="Kwok R."/>
            <person name="Lander E."/>
            <person name="Langley C.H."/>
            <person name="Lapoint R."/>
            <person name="Lazzaro B.P."/>
            <person name="Lee S.J."/>
            <person name="Levesque L."/>
            <person name="Li R."/>
            <person name="Lin C.F."/>
            <person name="Lin M.F."/>
            <person name="Lindblad-Toh K."/>
            <person name="Llopart A."/>
            <person name="Long M."/>
            <person name="Low L."/>
            <person name="Lozovsky E."/>
            <person name="Lu J."/>
            <person name="Luo M."/>
            <person name="Machado C.A."/>
            <person name="Makalowski W."/>
            <person name="Marzo M."/>
            <person name="Matsuda M."/>
            <person name="Matzkin L."/>
            <person name="McAllister B."/>
            <person name="McBride C.S."/>
            <person name="McKernan B."/>
            <person name="McKernan K."/>
            <person name="Mendez-Lago M."/>
            <person name="Minx P."/>
            <person name="Mollenhauer M.U."/>
            <person name="Montooth K."/>
            <person name="Mount S.M."/>
            <person name="Mu X."/>
            <person name="Myers E."/>
            <person name="Negre B."/>
            <person name="Newfeld S."/>
            <person name="Nielsen R."/>
            <person name="Noor M.A."/>
            <person name="O'Grady P."/>
            <person name="Pachter L."/>
            <person name="Papaceit M."/>
            <person name="Parisi M.J."/>
            <person name="Parisi M."/>
            <person name="Parts L."/>
            <person name="Pedersen J.S."/>
            <person name="Pesole G."/>
            <person name="Phillippy A.M."/>
            <person name="Ponting C.P."/>
            <person name="Pop M."/>
            <person name="Porcelli D."/>
            <person name="Powell J.R."/>
            <person name="Prohaska S."/>
            <person name="Pruitt K."/>
            <person name="Puig M."/>
            <person name="Quesneville H."/>
            <person name="Ram K.R."/>
            <person name="Rand D."/>
            <person name="Rasmussen M.D."/>
            <person name="Reed L.K."/>
            <person name="Reenan R."/>
            <person name="Reily A."/>
            <person name="Remington K.A."/>
            <person name="Rieger T.T."/>
            <person name="Ritchie M.G."/>
            <person name="Robin C."/>
            <person name="Rogers Y.H."/>
            <person name="Rohde C."/>
            <person name="Rozas J."/>
            <person name="Rubenfield M.J."/>
            <person name="Ruiz A."/>
            <person name="Russo S."/>
            <person name="Salzberg S.L."/>
            <person name="Sanchez-Gracia A."/>
            <person name="Saranga D.J."/>
            <person name="Sato H."/>
            <person name="Schaeffer S.W."/>
            <person name="Schatz M.C."/>
            <person name="Schlenke T."/>
            <person name="Schwartz R."/>
            <person name="Segarra C."/>
            <person name="Singh R.S."/>
            <person name="Sirot L."/>
            <person name="Sirota M."/>
            <person name="Sisneros N.B."/>
            <person name="Smith C.D."/>
            <person name="Smith T.F."/>
            <person name="Spieth J."/>
            <person name="Stage D.E."/>
            <person name="Stark A."/>
            <person name="Stephan W."/>
            <person name="Strausberg R.L."/>
            <person name="Strempel S."/>
            <person name="Sturgill D."/>
            <person name="Sutton G."/>
            <person name="Sutton G.G."/>
            <person name="Tao W."/>
            <person name="Teichmann S."/>
            <person name="Tobari Y.N."/>
            <person name="Tomimura Y."/>
            <person name="Tsolas J.M."/>
            <person name="Valente V.L."/>
            <person name="Venter E."/>
            <person name="Venter J.C."/>
            <person name="Vicario S."/>
            <person name="Vieira F.G."/>
            <person name="Vilella A.J."/>
            <person name="Villasante A."/>
            <person name="Walenz B."/>
            <person name="Wang J."/>
            <person name="Wasserman M."/>
            <person name="Watts T."/>
            <person name="Wilson D."/>
            <person name="Wilson R.K."/>
            <person name="Wing R.A."/>
            <person name="Wolfner M.F."/>
            <person name="Wong A."/>
            <person name="Wong G.K."/>
            <person name="Wu C.I."/>
            <person name="Wu G."/>
            <person name="Yamamoto D."/>
            <person name="Yang H.P."/>
            <person name="Yang S.P."/>
            <person name="Yorke J.A."/>
            <person name="Yoshida K."/>
            <person name="Zdobnov E."/>
            <person name="Zhang P."/>
            <person name="Zhang Y."/>
            <person name="Zimin A.V."/>
            <person name="Baldwin J."/>
            <person name="Abdouelleil A."/>
            <person name="Abdulkadir J."/>
            <person name="Abebe A."/>
            <person name="Abera B."/>
            <person name="Abreu J."/>
            <person name="Acer S.C."/>
            <person name="Aftuck L."/>
            <person name="Alexander A."/>
            <person name="An P."/>
            <person name="Anderson E."/>
            <person name="Anderson S."/>
            <person name="Arachi H."/>
            <person name="Azer M."/>
            <person name="Bachantsang P."/>
            <person name="Barry A."/>
            <person name="Bayul T."/>
            <person name="Berlin A."/>
            <person name="Bessette D."/>
            <person name="Bloom T."/>
            <person name="Blye J."/>
            <person name="Boguslavskiy L."/>
            <person name="Bonnet C."/>
            <person name="Boukhgalter B."/>
            <person name="Bourzgui I."/>
            <person name="Brown A."/>
            <person name="Cahill P."/>
            <person name="Channer S."/>
            <person name="Cheshatsang Y."/>
            <person name="Chuda L."/>
            <person name="Citroen M."/>
            <person name="Collymore A."/>
            <person name="Cooke P."/>
            <person name="Costello M."/>
            <person name="D'Aco K."/>
            <person name="Daza R."/>
            <person name="De Haan G."/>
            <person name="DeGray S."/>
            <person name="DeMaso C."/>
            <person name="Dhargay N."/>
            <person name="Dooley K."/>
            <person name="Dooley E."/>
            <person name="Doricent M."/>
            <person name="Dorje P."/>
            <person name="Dorjee K."/>
            <person name="Dupes A."/>
            <person name="Elong R."/>
            <person name="Falk J."/>
            <person name="Farina A."/>
            <person name="Faro S."/>
            <person name="Ferguson D."/>
            <person name="Fisher S."/>
            <person name="Foley C.D."/>
            <person name="Franke A."/>
            <person name="Friedrich D."/>
            <person name="Gadbois L."/>
            <person name="Gearin G."/>
            <person name="Gearin C.R."/>
            <person name="Giannoukos G."/>
            <person name="Goode T."/>
            <person name="Graham J."/>
            <person name="Grandbois E."/>
            <person name="Grewal S."/>
            <person name="Gyaltsen K."/>
            <person name="Hafez N."/>
            <person name="Hagos B."/>
            <person name="Hall J."/>
            <person name="Henson C."/>
            <person name="Hollinger A."/>
            <person name="Honan T."/>
            <person name="Huard M.D."/>
            <person name="Hughes L."/>
            <person name="Hurhula B."/>
            <person name="Husby M.E."/>
            <person name="Kamat A."/>
            <person name="Kanga B."/>
            <person name="Kashin S."/>
            <person name="Khazanovich D."/>
            <person name="Kisner P."/>
            <person name="Lance K."/>
            <person name="Lara M."/>
            <person name="Lee W."/>
            <person name="Lennon N."/>
            <person name="Letendre F."/>
            <person name="LeVine R."/>
            <person name="Lipovsky A."/>
            <person name="Liu X."/>
            <person name="Liu J."/>
            <person name="Liu S."/>
            <person name="Lokyitsang T."/>
            <person name="Lokyitsang Y."/>
            <person name="Lubonja R."/>
            <person name="Lui A."/>
            <person name="MacDonald P."/>
            <person name="Magnisalis V."/>
            <person name="Maru K."/>
            <person name="Matthews C."/>
            <person name="McCusker W."/>
            <person name="McDonough S."/>
            <person name="Mehta T."/>
            <person name="Meldrim J."/>
            <person name="Meneus L."/>
            <person name="Mihai O."/>
            <person name="Mihalev A."/>
            <person name="Mihova T."/>
            <person name="Mittelman R."/>
            <person name="Mlenga V."/>
            <person name="Montmayeur A."/>
            <person name="Mulrain L."/>
            <person name="Navidi A."/>
            <person name="Naylor J."/>
            <person name="Negash T."/>
            <person name="Nguyen T."/>
            <person name="Nguyen N."/>
            <person name="Nicol R."/>
            <person name="Norbu C."/>
            <person name="Norbu N."/>
            <person name="Novod N."/>
            <person name="O'Neill B."/>
            <person name="Osman S."/>
            <person name="Markiewicz E."/>
            <person name="Oyono O.L."/>
            <person name="Patti C."/>
            <person name="Phunkhang P."/>
            <person name="Pierre F."/>
            <person name="Priest M."/>
            <person name="Raghuraman S."/>
            <person name="Rege F."/>
            <person name="Reyes R."/>
            <person name="Rise C."/>
            <person name="Rogov P."/>
            <person name="Ross K."/>
            <person name="Ryan E."/>
            <person name="Settipalli S."/>
            <person name="Shea T."/>
            <person name="Sherpa N."/>
            <person name="Shi L."/>
            <person name="Shih D."/>
            <person name="Sparrow T."/>
            <person name="Spaulding J."/>
            <person name="Stalker J."/>
            <person name="Stange-Thomann N."/>
            <person name="Stavropoulos S."/>
            <person name="Stone C."/>
            <person name="Strader C."/>
            <person name="Tesfaye S."/>
            <person name="Thomson T."/>
            <person name="Thoulutsang Y."/>
            <person name="Thoulutsang D."/>
            <person name="Topham K."/>
            <person name="Topping I."/>
            <person name="Tsamla T."/>
            <person name="Vassiliev H."/>
            <person name="Vo A."/>
            <person name="Wangchuk T."/>
            <person name="Wangdi T."/>
            <person name="Weiand M."/>
            <person name="Wilkinson J."/>
            <person name="Wilson A."/>
            <person name="Yadav S."/>
            <person name="Young G."/>
            <person name="Yu Q."/>
            <person name="Zembek L."/>
            <person name="Zhong D."/>
            <person name="Zimmer A."/>
            <person name="Zwirko Z."/>
            <person name="Jaffe D.B."/>
            <person name="Alvarez P."/>
            <person name="Brockman W."/>
            <person name="Butler J."/>
            <person name="Chin C."/>
            <person name="Gnerre S."/>
            <person name="Grabherr M."/>
            <person name="Kleber M."/>
            <person name="Mauceli E."/>
            <person name="MacCallum I."/>
        </authorList>
    </citation>
    <scope>NUCLEOTIDE SEQUENCE [LARGE SCALE GENOMIC DNA]</scope>
    <source>
        <strain evidence="4">white501</strain>
    </source>
</reference>
<organism evidence="3 4">
    <name type="scientific">Drosophila simulans</name>
    <name type="common">Fruit fly</name>
    <dbReference type="NCBI Taxonomy" id="7240"/>
    <lineage>
        <taxon>Eukaryota</taxon>
        <taxon>Metazoa</taxon>
        <taxon>Ecdysozoa</taxon>
        <taxon>Arthropoda</taxon>
        <taxon>Hexapoda</taxon>
        <taxon>Insecta</taxon>
        <taxon>Pterygota</taxon>
        <taxon>Neoptera</taxon>
        <taxon>Endopterygota</taxon>
        <taxon>Diptera</taxon>
        <taxon>Brachycera</taxon>
        <taxon>Muscomorpha</taxon>
        <taxon>Ephydroidea</taxon>
        <taxon>Drosophilidae</taxon>
        <taxon>Drosophila</taxon>
        <taxon>Sophophora</taxon>
    </lineage>
</organism>
<dbReference type="HOGENOM" id="CLU_1534179_0_0_1"/>
<gene>
    <name evidence="3" type="primary">Dsim\GD24621</name>
    <name evidence="3" type="ORF">Dsim_GD24621</name>
</gene>
<dbReference type="Pfam" id="PF25084">
    <property type="entry name" value="LbH_EIF2B"/>
    <property type="match status" value="1"/>
</dbReference>
<feature type="domain" description="EIF2B subunit epsilon/gamma LbH" evidence="2">
    <location>
        <begin position="85"/>
        <end position="170"/>
    </location>
</feature>
<proteinExistence type="predicted"/>